<evidence type="ECO:0000256" key="1">
    <source>
        <dbReference type="ARBA" id="ARBA00022884"/>
    </source>
</evidence>
<dbReference type="InterPro" id="IPR045071">
    <property type="entry name" value="BBP-like"/>
</dbReference>
<dbReference type="Proteomes" id="UP000887565">
    <property type="component" value="Unplaced"/>
</dbReference>
<dbReference type="Gene3D" id="3.30.1370.10">
    <property type="entry name" value="K Homology domain, type 1"/>
    <property type="match status" value="1"/>
</dbReference>
<dbReference type="SMART" id="SM00322">
    <property type="entry name" value="KH"/>
    <property type="match status" value="1"/>
</dbReference>
<dbReference type="InterPro" id="IPR004087">
    <property type="entry name" value="KH_dom"/>
</dbReference>
<dbReference type="AlphaFoldDB" id="A0A915JF22"/>
<organism evidence="5 6">
    <name type="scientific">Romanomermis culicivorax</name>
    <name type="common">Nematode worm</name>
    <dbReference type="NCBI Taxonomy" id="13658"/>
    <lineage>
        <taxon>Eukaryota</taxon>
        <taxon>Metazoa</taxon>
        <taxon>Ecdysozoa</taxon>
        <taxon>Nematoda</taxon>
        <taxon>Enoplea</taxon>
        <taxon>Dorylaimia</taxon>
        <taxon>Mermithida</taxon>
        <taxon>Mermithoidea</taxon>
        <taxon>Mermithidae</taxon>
        <taxon>Romanomermis</taxon>
    </lineage>
</organism>
<protein>
    <submittedName>
        <fullName evidence="6">K Homology domain-containing protein</fullName>
    </submittedName>
</protein>
<reference evidence="6" key="1">
    <citation type="submission" date="2022-11" db="UniProtKB">
        <authorList>
            <consortium name="WormBaseParasite"/>
        </authorList>
    </citation>
    <scope>IDENTIFICATION</scope>
</reference>
<dbReference type="PANTHER" id="PTHR11208">
    <property type="entry name" value="RNA-BINDING PROTEIN RELATED"/>
    <property type="match status" value="1"/>
</dbReference>
<dbReference type="InterPro" id="IPR036612">
    <property type="entry name" value="KH_dom_type_1_sf"/>
</dbReference>
<feature type="compositionally biased region" description="Polar residues" evidence="3">
    <location>
        <begin position="175"/>
        <end position="185"/>
    </location>
</feature>
<evidence type="ECO:0000259" key="4">
    <source>
        <dbReference type="SMART" id="SM00322"/>
    </source>
</evidence>
<feature type="region of interest" description="Disordered" evidence="3">
    <location>
        <begin position="1"/>
        <end position="66"/>
    </location>
</feature>
<dbReference type="WBParaSite" id="nRc.2.0.1.t25081-RA">
    <property type="protein sequence ID" value="nRc.2.0.1.t25081-RA"/>
    <property type="gene ID" value="nRc.2.0.1.g25081"/>
</dbReference>
<sequence length="395" mass="43978">MSHRKSESSSSSSSVLTDNNVPSFERCDDVGGLGSTTTEPEDLSPPSNNRCTQHHQQQRPVQSRSATPKYLLELQNDRWILQTVMQGVSAPFFQHASRLLESEIARVENKLGRELVMTVLSDGNDHHHRSAESTIAKCYFSATDDRTDTDLVDADPCSSSALLYQSLLINEESNSLPSSLKQDSATAPRASDGDFDILSSSPDDLIMGKARVSDNAQAVLTLEEKVMLPVSDNPEYNFIGRLMGPRGMTIKRLEQETGCRLLVRGRGSIKNAAREETLRRKPGFEHLNENLHILIQAKDTADNVREKLKCGVDAVQAILKPVDNDELKQKQMRELAIINGTYRPVQNHHRLPVLQPPLPVLKPWSLLTSPTGSGRQQQQQKSKTFFCEDAILNML</sequence>
<feature type="region of interest" description="Disordered" evidence="3">
    <location>
        <begin position="175"/>
        <end position="194"/>
    </location>
</feature>
<dbReference type="Pfam" id="PF22675">
    <property type="entry name" value="KH-I_KHDC4-BBP"/>
    <property type="match status" value="1"/>
</dbReference>
<accession>A0A915JF22</accession>
<dbReference type="InterPro" id="IPR055256">
    <property type="entry name" value="KH_1_KHDC4/BBP-like"/>
</dbReference>
<keyword evidence="5" id="KW-1185">Reference proteome</keyword>
<proteinExistence type="predicted"/>
<dbReference type="SUPFAM" id="SSF54791">
    <property type="entry name" value="Eukaryotic type KH-domain (KH-domain type I)"/>
    <property type="match status" value="1"/>
</dbReference>
<dbReference type="PANTHER" id="PTHR11208:SF42">
    <property type="entry name" value="QUAKING RELATED 54B, ISOFORM E"/>
    <property type="match status" value="1"/>
</dbReference>
<dbReference type="GO" id="GO:0003729">
    <property type="term" value="F:mRNA binding"/>
    <property type="evidence" value="ECO:0007669"/>
    <property type="project" value="TreeGrafter"/>
</dbReference>
<dbReference type="GO" id="GO:0005634">
    <property type="term" value="C:nucleus"/>
    <property type="evidence" value="ECO:0007669"/>
    <property type="project" value="TreeGrafter"/>
</dbReference>
<keyword evidence="1 2" id="KW-0694">RNA-binding</keyword>
<name>A0A915JF22_ROMCU</name>
<evidence type="ECO:0000256" key="3">
    <source>
        <dbReference type="SAM" id="MobiDB-lite"/>
    </source>
</evidence>
<dbReference type="PROSITE" id="PS50084">
    <property type="entry name" value="KH_TYPE_1"/>
    <property type="match status" value="1"/>
</dbReference>
<evidence type="ECO:0000256" key="2">
    <source>
        <dbReference type="PROSITE-ProRule" id="PRU00117"/>
    </source>
</evidence>
<evidence type="ECO:0000313" key="6">
    <source>
        <dbReference type="WBParaSite" id="nRc.2.0.1.t25081-RA"/>
    </source>
</evidence>
<dbReference type="GO" id="GO:0048024">
    <property type="term" value="P:regulation of mRNA splicing, via spliceosome"/>
    <property type="evidence" value="ECO:0007669"/>
    <property type="project" value="TreeGrafter"/>
</dbReference>
<evidence type="ECO:0000313" key="5">
    <source>
        <dbReference type="Proteomes" id="UP000887565"/>
    </source>
</evidence>
<feature type="domain" description="K Homology" evidence="4">
    <location>
        <begin position="220"/>
        <end position="320"/>
    </location>
</feature>